<evidence type="ECO:0000313" key="4">
    <source>
        <dbReference type="Proteomes" id="UP001500842"/>
    </source>
</evidence>
<protein>
    <submittedName>
        <fullName evidence="3">SRPBCC family protein</fullName>
    </submittedName>
</protein>
<evidence type="ECO:0000259" key="2">
    <source>
        <dbReference type="Pfam" id="PF08327"/>
    </source>
</evidence>
<accession>A0ABN2AMC7</accession>
<keyword evidence="4" id="KW-1185">Reference proteome</keyword>
<dbReference type="InterPro" id="IPR013538">
    <property type="entry name" value="ASHA1/2-like_C"/>
</dbReference>
<dbReference type="CDD" id="cd08899">
    <property type="entry name" value="SRPBCC_CalC_Aha1-like_6"/>
    <property type="match status" value="1"/>
</dbReference>
<dbReference type="Gene3D" id="3.30.530.20">
    <property type="match status" value="1"/>
</dbReference>
<sequence length="209" mass="22755">MTFTFPPADHLGAVERSLSTRDRDGEELRVLTVTRTFDASPAEVWDALTTKERIDRWLMPVSGDLRLGGRYQLEGNAGGEVTACEPPERLSLTWEYQGISWVDVTLTGDERTTLVLEHAAPVPPELWEQFGPGAVGLGWESMLMGLAEHLAAPDAAPPRERVPDLTDFMAGASAAWAEADIAFGTDPEQARAAARRCFEAYTAVPGEDA</sequence>
<organism evidence="3 4">
    <name type="scientific">Nocardioides humi</name>
    <dbReference type="NCBI Taxonomy" id="449461"/>
    <lineage>
        <taxon>Bacteria</taxon>
        <taxon>Bacillati</taxon>
        <taxon>Actinomycetota</taxon>
        <taxon>Actinomycetes</taxon>
        <taxon>Propionibacteriales</taxon>
        <taxon>Nocardioidaceae</taxon>
        <taxon>Nocardioides</taxon>
    </lineage>
</organism>
<gene>
    <name evidence="3" type="ORF">GCM10009788_27850</name>
</gene>
<evidence type="ECO:0000313" key="3">
    <source>
        <dbReference type="EMBL" id="GAA1522403.1"/>
    </source>
</evidence>
<reference evidence="3 4" key="1">
    <citation type="journal article" date="2019" name="Int. J. Syst. Evol. Microbiol.">
        <title>The Global Catalogue of Microorganisms (GCM) 10K type strain sequencing project: providing services to taxonomists for standard genome sequencing and annotation.</title>
        <authorList>
            <consortium name="The Broad Institute Genomics Platform"/>
            <consortium name="The Broad Institute Genome Sequencing Center for Infectious Disease"/>
            <person name="Wu L."/>
            <person name="Ma J."/>
        </authorList>
    </citation>
    <scope>NUCLEOTIDE SEQUENCE [LARGE SCALE GENOMIC DNA]</scope>
    <source>
        <strain evidence="3 4">JCM 14942</strain>
    </source>
</reference>
<dbReference type="SUPFAM" id="SSF55961">
    <property type="entry name" value="Bet v1-like"/>
    <property type="match status" value="1"/>
</dbReference>
<dbReference type="Pfam" id="PF08327">
    <property type="entry name" value="AHSA1"/>
    <property type="match status" value="1"/>
</dbReference>
<comment type="similarity">
    <text evidence="1">Belongs to the AHA1 family.</text>
</comment>
<proteinExistence type="inferred from homology"/>
<dbReference type="InterPro" id="IPR023393">
    <property type="entry name" value="START-like_dom_sf"/>
</dbReference>
<comment type="caution">
    <text evidence="3">The sequence shown here is derived from an EMBL/GenBank/DDBJ whole genome shotgun (WGS) entry which is preliminary data.</text>
</comment>
<dbReference type="EMBL" id="BAAAOR010000023">
    <property type="protein sequence ID" value="GAA1522403.1"/>
    <property type="molecule type" value="Genomic_DNA"/>
</dbReference>
<name>A0ABN2AMC7_9ACTN</name>
<evidence type="ECO:0000256" key="1">
    <source>
        <dbReference type="ARBA" id="ARBA00006817"/>
    </source>
</evidence>
<dbReference type="Proteomes" id="UP001500842">
    <property type="component" value="Unassembled WGS sequence"/>
</dbReference>
<feature type="domain" description="Activator of Hsp90 ATPase homologue 1/2-like C-terminal" evidence="2">
    <location>
        <begin position="38"/>
        <end position="150"/>
    </location>
</feature>
<dbReference type="RefSeq" id="WP_141006704.1">
    <property type="nucleotide sequence ID" value="NZ_BAAAOR010000023.1"/>
</dbReference>